<comment type="caution">
    <text evidence="2">The sequence shown here is derived from an EMBL/GenBank/DDBJ whole genome shotgun (WGS) entry which is preliminary data.</text>
</comment>
<sequence>MKFMGPIILVENLELSRNFYEKILKQKVIYDFGVNVSFESGLAIHLRTHFEEIHRMKGSRMISYGSNSVELNFETEELDDIYNELKQLKVEFIHEIQEAPWGQRGITFYDPDKHIVSIGEAMEGVVNRLYKQGLSVDEVVSKTAMPREFVEQAIKYVLN</sequence>
<protein>
    <submittedName>
        <fullName evidence="2">Glyoxalase/bleomycin resistance/dioxygenase family protein</fullName>
    </submittedName>
</protein>
<dbReference type="SUPFAM" id="SSF54593">
    <property type="entry name" value="Glyoxalase/Bleomycin resistance protein/Dihydroxybiphenyl dioxygenase"/>
    <property type="match status" value="1"/>
</dbReference>
<accession>A0ABQ1E5I5</accession>
<evidence type="ECO:0000313" key="2">
    <source>
        <dbReference type="EMBL" id="GFZ30007.1"/>
    </source>
</evidence>
<dbReference type="RefSeq" id="WP_206868002.1">
    <property type="nucleotide sequence ID" value="NZ_BMBA01000001.1"/>
</dbReference>
<name>A0ABQ1E5I5_9CLOT</name>
<reference evidence="2 3" key="1">
    <citation type="journal article" date="2021" name="Int. J. Syst. Evol. Microbiol.">
        <title>Clostridium zeae sp. nov., isolated from corn silage.</title>
        <authorList>
            <person name="Kobayashi H."/>
            <person name="Tanizawa Y."/>
            <person name="Yagura M."/>
            <person name="Sakamoto M."/>
            <person name="Ohkuma M."/>
            <person name="Tohno M."/>
        </authorList>
    </citation>
    <scope>NUCLEOTIDE SEQUENCE [LARGE SCALE GENOMIC DNA]</scope>
    <source>
        <strain evidence="2 3">CSC2</strain>
    </source>
</reference>
<dbReference type="Pfam" id="PF12681">
    <property type="entry name" value="Glyoxalase_2"/>
    <property type="match status" value="1"/>
</dbReference>
<dbReference type="Gene3D" id="3.10.180.10">
    <property type="entry name" value="2,3-Dihydroxybiphenyl 1,2-Dioxygenase, domain 1"/>
    <property type="match status" value="1"/>
</dbReference>
<dbReference type="InterPro" id="IPR025870">
    <property type="entry name" value="Glyoxalase-like_dom"/>
</dbReference>
<organism evidence="2 3">
    <name type="scientific">Clostridium zeae</name>
    <dbReference type="NCBI Taxonomy" id="2759022"/>
    <lineage>
        <taxon>Bacteria</taxon>
        <taxon>Bacillati</taxon>
        <taxon>Bacillota</taxon>
        <taxon>Clostridia</taxon>
        <taxon>Eubacteriales</taxon>
        <taxon>Clostridiaceae</taxon>
        <taxon>Clostridium</taxon>
    </lineage>
</organism>
<feature type="domain" description="VOC" evidence="1">
    <location>
        <begin position="1"/>
        <end position="121"/>
    </location>
</feature>
<proteinExistence type="predicted"/>
<evidence type="ECO:0000313" key="3">
    <source>
        <dbReference type="Proteomes" id="UP000663802"/>
    </source>
</evidence>
<dbReference type="InterPro" id="IPR037523">
    <property type="entry name" value="VOC_core"/>
</dbReference>
<dbReference type="Proteomes" id="UP000663802">
    <property type="component" value="Unassembled WGS sequence"/>
</dbReference>
<dbReference type="InterPro" id="IPR029068">
    <property type="entry name" value="Glyas_Bleomycin-R_OHBP_Dase"/>
</dbReference>
<keyword evidence="3" id="KW-1185">Reference proteome</keyword>
<dbReference type="EMBL" id="BMBA01000001">
    <property type="protein sequence ID" value="GFZ30007.1"/>
    <property type="molecule type" value="Genomic_DNA"/>
</dbReference>
<evidence type="ECO:0000259" key="1">
    <source>
        <dbReference type="PROSITE" id="PS51819"/>
    </source>
</evidence>
<dbReference type="PROSITE" id="PS51819">
    <property type="entry name" value="VOC"/>
    <property type="match status" value="1"/>
</dbReference>
<gene>
    <name evidence="2" type="ORF">CSC2_05330</name>
</gene>